<organism evidence="2 3">
    <name type="scientific">Dokdonia donghaensis DSW-1</name>
    <dbReference type="NCBI Taxonomy" id="1300343"/>
    <lineage>
        <taxon>Bacteria</taxon>
        <taxon>Pseudomonadati</taxon>
        <taxon>Bacteroidota</taxon>
        <taxon>Flavobacteriia</taxon>
        <taxon>Flavobacteriales</taxon>
        <taxon>Flavobacteriaceae</taxon>
        <taxon>Dokdonia</taxon>
    </lineage>
</organism>
<dbReference type="RefSeq" id="WP_035324733.1">
    <property type="nucleotide sequence ID" value="NZ_JSAQ01000001.1"/>
</dbReference>
<dbReference type="KEGG" id="ddo:I597_2188"/>
<feature type="transmembrane region" description="Helical" evidence="1">
    <location>
        <begin position="189"/>
        <end position="212"/>
    </location>
</feature>
<keyword evidence="1" id="KW-0472">Membrane</keyword>
<dbReference type="PATRIC" id="fig|1300343.5.peg.2206"/>
<dbReference type="OrthoDB" id="1099795at2"/>
<evidence type="ECO:0000313" key="2">
    <source>
        <dbReference type="EMBL" id="KGO05694.1"/>
    </source>
</evidence>
<keyword evidence="1" id="KW-1133">Transmembrane helix</keyword>
<sequence length="351" mass="41117">MDIYYAIFWSLFLLMCFDKYLSKIEWFKNLTISVLIIFLSIRYEVGNDYAEYYNQFEDFKVYGLESYFEPFFILIYSISPSFQYVIILTSILSLVFIHKGINYFSSSRYFTALFIFFSVHFVILNIHLIRQGISVAIIFFAFKFLFEGNKKKFIIWCLIASGFHSSSLVVLLLYPLYVYGLSTQRRRMIIFIISILLFITIPLVKPVVFNILGSISITARYASVYQGGVFSSSYGLSLGILADIVVFLVFNFWYKNNKMSEFILILCSVSIFISLSFNDLAIFLRLGYYFKVMYVTLMALLLTSQYRKLRIPLLILITLYGYNYIHTNLSQGNAILDYQTIFEDSIKFITY</sequence>
<dbReference type="InterPro" id="IPR049458">
    <property type="entry name" value="EpsG-like"/>
</dbReference>
<feature type="transmembrane region" description="Helical" evidence="1">
    <location>
        <begin position="232"/>
        <end position="250"/>
    </location>
</feature>
<gene>
    <name evidence="2" type="ORF">NV36_01730</name>
</gene>
<evidence type="ECO:0000256" key="1">
    <source>
        <dbReference type="SAM" id="Phobius"/>
    </source>
</evidence>
<feature type="transmembrane region" description="Helical" evidence="1">
    <location>
        <begin position="262"/>
        <end position="282"/>
    </location>
</feature>
<feature type="transmembrane region" description="Helical" evidence="1">
    <location>
        <begin position="6"/>
        <end position="21"/>
    </location>
</feature>
<feature type="transmembrane region" description="Helical" evidence="1">
    <location>
        <begin position="153"/>
        <end position="177"/>
    </location>
</feature>
<proteinExistence type="predicted"/>
<name>A0A0A2GQW5_9FLAO</name>
<evidence type="ECO:0000313" key="3">
    <source>
        <dbReference type="Proteomes" id="UP000030140"/>
    </source>
</evidence>
<reference evidence="2 3" key="1">
    <citation type="submission" date="2014-10" db="EMBL/GenBank/DDBJ databases">
        <title>Draft genome sequence of the proteorhodopsin-containing marine bacterium Dokdonia donghaensis.</title>
        <authorList>
            <person name="Gomez-Consarnau L."/>
            <person name="Gonzalez J.M."/>
            <person name="Riedel T."/>
            <person name="Jaenicke S."/>
            <person name="Wagner-Doebler I."/>
            <person name="Fuhrman J.A."/>
        </authorList>
    </citation>
    <scope>NUCLEOTIDE SEQUENCE [LARGE SCALE GENOMIC DNA]</scope>
    <source>
        <strain evidence="2 3">DSW-1</strain>
    </source>
</reference>
<protein>
    <recommendedName>
        <fullName evidence="4">EpsG family protein</fullName>
    </recommendedName>
</protein>
<keyword evidence="1" id="KW-0812">Transmembrane</keyword>
<dbReference type="AlphaFoldDB" id="A0A0A2GQW5"/>
<comment type="caution">
    <text evidence="2">The sequence shown here is derived from an EMBL/GenBank/DDBJ whole genome shotgun (WGS) entry which is preliminary data.</text>
</comment>
<feature type="transmembrane region" description="Helical" evidence="1">
    <location>
        <begin position="109"/>
        <end position="141"/>
    </location>
</feature>
<keyword evidence="3" id="KW-1185">Reference proteome</keyword>
<dbReference type="Proteomes" id="UP000030140">
    <property type="component" value="Unassembled WGS sequence"/>
</dbReference>
<dbReference type="EMBL" id="JSAQ01000001">
    <property type="protein sequence ID" value="KGO05694.1"/>
    <property type="molecule type" value="Genomic_DNA"/>
</dbReference>
<feature type="transmembrane region" description="Helical" evidence="1">
    <location>
        <begin position="26"/>
        <end position="43"/>
    </location>
</feature>
<evidence type="ECO:0008006" key="4">
    <source>
        <dbReference type="Google" id="ProtNLM"/>
    </source>
</evidence>
<dbReference type="Pfam" id="PF14897">
    <property type="entry name" value="EpsG"/>
    <property type="match status" value="1"/>
</dbReference>
<accession>A0A0A2GQW5</accession>
<feature type="transmembrane region" description="Helical" evidence="1">
    <location>
        <begin position="71"/>
        <end position="97"/>
    </location>
</feature>